<keyword evidence="1" id="KW-0472">Membrane</keyword>
<feature type="transmembrane region" description="Helical" evidence="1">
    <location>
        <begin position="21"/>
        <end position="39"/>
    </location>
</feature>
<proteinExistence type="predicted"/>
<keyword evidence="3" id="KW-1185">Reference proteome</keyword>
<reference evidence="2 3" key="1">
    <citation type="submission" date="2015-04" db="EMBL/GenBank/DDBJ databases">
        <title>Complete genome sequence of Schizopora paradoxa KUC8140, a cosmopolitan wood degrader in East Asia.</title>
        <authorList>
            <consortium name="DOE Joint Genome Institute"/>
            <person name="Min B."/>
            <person name="Park H."/>
            <person name="Jang Y."/>
            <person name="Kim J.-J."/>
            <person name="Kim K.H."/>
            <person name="Pangilinan J."/>
            <person name="Lipzen A."/>
            <person name="Riley R."/>
            <person name="Grigoriev I.V."/>
            <person name="Spatafora J.W."/>
            <person name="Choi I.-G."/>
        </authorList>
    </citation>
    <scope>NUCLEOTIDE SEQUENCE [LARGE SCALE GENOMIC DNA]</scope>
    <source>
        <strain evidence="2 3">KUC8140</strain>
    </source>
</reference>
<dbReference type="Proteomes" id="UP000053477">
    <property type="component" value="Unassembled WGS sequence"/>
</dbReference>
<keyword evidence="1" id="KW-0812">Transmembrane</keyword>
<evidence type="ECO:0000256" key="1">
    <source>
        <dbReference type="SAM" id="Phobius"/>
    </source>
</evidence>
<feature type="transmembrane region" description="Helical" evidence="1">
    <location>
        <begin position="51"/>
        <end position="71"/>
    </location>
</feature>
<feature type="transmembrane region" description="Helical" evidence="1">
    <location>
        <begin position="83"/>
        <end position="103"/>
    </location>
</feature>
<gene>
    <name evidence="2" type="ORF">SCHPADRAFT_926968</name>
</gene>
<dbReference type="EMBL" id="KQ085924">
    <property type="protein sequence ID" value="KLO15837.1"/>
    <property type="molecule type" value="Genomic_DNA"/>
</dbReference>
<dbReference type="InParanoid" id="A0A0H2RW35"/>
<dbReference type="AlphaFoldDB" id="A0A0H2RW35"/>
<keyword evidence="1" id="KW-1133">Transmembrane helix</keyword>
<protein>
    <submittedName>
        <fullName evidence="2">Uncharacterized protein</fullName>
    </submittedName>
</protein>
<sequence length="281" mass="31583">MASELLIQSMRDDLLFRMYEYVINFDHEIFLTIVVYVLTSDTSPSHCRAMLKGSASIVYAQYCISTLMLYARTYAVRADNKRVLVTLAGTYILSKVGIAYTIYRFVRGASVQDFHFGSGCIILVSDHSIFYSILGVEIRDGNGPKPGLLTVMAQDGIVYFLFTIVCTIANMIVLQRASVIIPQYYAPSSSLTLIRVSKDDNRDFLLPTQCCVQNVLCARLFFHIQTARKDSSTNTTISTDIPLTELGMDVRLRRRGFDKCVEEDATWTGVTVSYADESEIK</sequence>
<accession>A0A0H2RW35</accession>
<evidence type="ECO:0000313" key="2">
    <source>
        <dbReference type="EMBL" id="KLO15837.1"/>
    </source>
</evidence>
<evidence type="ECO:0000313" key="3">
    <source>
        <dbReference type="Proteomes" id="UP000053477"/>
    </source>
</evidence>
<feature type="transmembrane region" description="Helical" evidence="1">
    <location>
        <begin position="157"/>
        <end position="174"/>
    </location>
</feature>
<organism evidence="2 3">
    <name type="scientific">Schizopora paradoxa</name>
    <dbReference type="NCBI Taxonomy" id="27342"/>
    <lineage>
        <taxon>Eukaryota</taxon>
        <taxon>Fungi</taxon>
        <taxon>Dikarya</taxon>
        <taxon>Basidiomycota</taxon>
        <taxon>Agaricomycotina</taxon>
        <taxon>Agaricomycetes</taxon>
        <taxon>Hymenochaetales</taxon>
        <taxon>Schizoporaceae</taxon>
        <taxon>Schizopora</taxon>
    </lineage>
</organism>
<name>A0A0H2RW35_9AGAM</name>